<evidence type="ECO:0000313" key="2">
    <source>
        <dbReference type="EMBL" id="ODN75080.1"/>
    </source>
</evidence>
<sequence>MVNEEGYFVLSDTVSQHRKTGSIRAARGRTHRGTNQQVPPPPPPLAEEECRMWGRKEHRPRVKRNRLWRGLDNGNDRQRRATYPQALALDTRKRRRGYPAALAEGYRSTLWWLQYGCS</sequence>
<protein>
    <submittedName>
        <fullName evidence="2">Uncharacterized protein</fullName>
    </submittedName>
</protein>
<feature type="region of interest" description="Disordered" evidence="1">
    <location>
        <begin position="13"/>
        <end position="46"/>
    </location>
</feature>
<dbReference type="EMBL" id="AWGJ01000010">
    <property type="protein sequence ID" value="ODN75080.1"/>
    <property type="molecule type" value="Genomic_DNA"/>
</dbReference>
<keyword evidence="3" id="KW-1185">Reference proteome</keyword>
<dbReference type="AlphaFoldDB" id="A0A1E3HFF9"/>
<reference evidence="2 3" key="1">
    <citation type="submission" date="2016-06" db="EMBL/GenBank/DDBJ databases">
        <title>Evolution of pathogenesis and genome organization in the Tremellales.</title>
        <authorList>
            <person name="Cuomo C."/>
            <person name="Litvintseva A."/>
            <person name="Heitman J."/>
            <person name="Chen Y."/>
            <person name="Sun S."/>
            <person name="Springer D."/>
            <person name="Dromer F."/>
            <person name="Young S."/>
            <person name="Zeng Q."/>
            <person name="Chapman S."/>
            <person name="Gujja S."/>
            <person name="Saif S."/>
            <person name="Birren B."/>
        </authorList>
    </citation>
    <scope>NUCLEOTIDE SEQUENCE [LARGE SCALE GENOMIC DNA]</scope>
    <source>
        <strain evidence="2 3">CBS 6039</strain>
    </source>
</reference>
<evidence type="ECO:0000256" key="1">
    <source>
        <dbReference type="SAM" id="MobiDB-lite"/>
    </source>
</evidence>
<evidence type="ECO:0000313" key="3">
    <source>
        <dbReference type="Proteomes" id="UP000094065"/>
    </source>
</evidence>
<gene>
    <name evidence="2" type="ORF">L202_06297</name>
</gene>
<dbReference type="Proteomes" id="UP000094065">
    <property type="component" value="Unassembled WGS sequence"/>
</dbReference>
<dbReference type="RefSeq" id="XP_018990730.1">
    <property type="nucleotide sequence ID" value="XM_019140755.1"/>
</dbReference>
<proteinExistence type="predicted"/>
<organism evidence="2 3">
    <name type="scientific">Cryptococcus amylolentus CBS 6039</name>
    <dbReference type="NCBI Taxonomy" id="1295533"/>
    <lineage>
        <taxon>Eukaryota</taxon>
        <taxon>Fungi</taxon>
        <taxon>Dikarya</taxon>
        <taxon>Basidiomycota</taxon>
        <taxon>Agaricomycotina</taxon>
        <taxon>Tremellomycetes</taxon>
        <taxon>Tremellales</taxon>
        <taxon>Cryptococcaceae</taxon>
        <taxon>Cryptococcus</taxon>
    </lineage>
</organism>
<dbReference type="GeneID" id="30157606"/>
<feature type="compositionally biased region" description="Basic residues" evidence="1">
    <location>
        <begin position="16"/>
        <end position="32"/>
    </location>
</feature>
<comment type="caution">
    <text evidence="2">The sequence shown here is derived from an EMBL/GenBank/DDBJ whole genome shotgun (WGS) entry which is preliminary data.</text>
</comment>
<name>A0A1E3HFF9_9TREE</name>
<accession>A0A1E3HFF9</accession>